<feature type="non-terminal residue" evidence="7">
    <location>
        <position position="1"/>
    </location>
</feature>
<dbReference type="InParanoid" id="F0YFC4"/>
<dbReference type="AlphaFoldDB" id="F0YFC4"/>
<comment type="subcellular location">
    <subcellularLocation>
        <location evidence="1">Membrane</location>
        <topology evidence="1">Multi-pass membrane protein</topology>
    </subcellularLocation>
</comment>
<dbReference type="GO" id="GO:0016020">
    <property type="term" value="C:membrane"/>
    <property type="evidence" value="ECO:0007669"/>
    <property type="project" value="UniProtKB-SubCell"/>
</dbReference>
<protein>
    <submittedName>
        <fullName evidence="7">Uncharacterized protein</fullName>
    </submittedName>
</protein>
<accession>F0YFC4</accession>
<keyword evidence="3" id="KW-0812">Transmembrane</keyword>
<dbReference type="GO" id="GO:0005737">
    <property type="term" value="C:cytoplasm"/>
    <property type="evidence" value="ECO:0007669"/>
    <property type="project" value="TreeGrafter"/>
</dbReference>
<reference evidence="7 8" key="1">
    <citation type="journal article" date="2011" name="Proc. Natl. Acad. Sci. U.S.A.">
        <title>Niche of harmful alga Aureococcus anophagefferens revealed through ecogenomics.</title>
        <authorList>
            <person name="Gobler C.J."/>
            <person name="Berry D.L."/>
            <person name="Dyhrman S.T."/>
            <person name="Wilhelm S.W."/>
            <person name="Salamov A."/>
            <person name="Lobanov A.V."/>
            <person name="Zhang Y."/>
            <person name="Collier J.L."/>
            <person name="Wurch L.L."/>
            <person name="Kustka A.B."/>
            <person name="Dill B.D."/>
            <person name="Shah M."/>
            <person name="VerBerkmoes N.C."/>
            <person name="Kuo A."/>
            <person name="Terry A."/>
            <person name="Pangilinan J."/>
            <person name="Lindquist E.A."/>
            <person name="Lucas S."/>
            <person name="Paulsen I.T."/>
            <person name="Hattenrath-Lehmann T.K."/>
            <person name="Talmage S.C."/>
            <person name="Walker E.A."/>
            <person name="Koch F."/>
            <person name="Burson A.M."/>
            <person name="Marcoval M.A."/>
            <person name="Tang Y.Z."/>
            <person name="Lecleir G.R."/>
            <person name="Coyne K.J."/>
            <person name="Berg G.M."/>
            <person name="Bertrand E.M."/>
            <person name="Saito M.A."/>
            <person name="Gladyshev V.N."/>
            <person name="Grigoriev I.V."/>
        </authorList>
    </citation>
    <scope>NUCLEOTIDE SEQUENCE [LARGE SCALE GENOMIC DNA]</scope>
    <source>
        <strain evidence="8">CCMP 1984</strain>
    </source>
</reference>
<evidence type="ECO:0000256" key="2">
    <source>
        <dbReference type="ARBA" id="ARBA00006824"/>
    </source>
</evidence>
<dbReference type="InterPro" id="IPR007248">
    <property type="entry name" value="Mpv17_PMP22"/>
</dbReference>
<dbReference type="EMBL" id="GL833136">
    <property type="protein sequence ID" value="EGB06165.1"/>
    <property type="molecule type" value="Genomic_DNA"/>
</dbReference>
<dbReference type="OrthoDB" id="430207at2759"/>
<dbReference type="PANTHER" id="PTHR11266">
    <property type="entry name" value="PEROXISOMAL MEMBRANE PROTEIN 2, PXMP2 MPV17"/>
    <property type="match status" value="1"/>
</dbReference>
<keyword evidence="4" id="KW-1133">Transmembrane helix</keyword>
<keyword evidence="8" id="KW-1185">Reference proteome</keyword>
<dbReference type="Pfam" id="PF04117">
    <property type="entry name" value="Mpv17_PMP22"/>
    <property type="match status" value="1"/>
</dbReference>
<name>F0YFC4_AURAN</name>
<evidence type="ECO:0000313" key="8">
    <source>
        <dbReference type="Proteomes" id="UP000002729"/>
    </source>
</evidence>
<sequence length="157" mass="17764">DVARTARMATFGLLWHGPSGHYFYGFLDRMLPGTSMQTVFQKVGIDQIAWNPIFGVVFFTSLGLMEGKSTDQIQDKIKADLPTAVTGSWAYWVPAHFVNFRFIPGEQRLLYINGARPRRRSFSRAPRRATRPAAGMQIMYNIFLSFLGNKDAPKDAK</sequence>
<keyword evidence="5" id="KW-0472">Membrane</keyword>
<dbReference type="GeneID" id="20220779"/>
<evidence type="ECO:0000256" key="6">
    <source>
        <dbReference type="RuleBase" id="RU363053"/>
    </source>
</evidence>
<evidence type="ECO:0000256" key="4">
    <source>
        <dbReference type="ARBA" id="ARBA00022989"/>
    </source>
</evidence>
<evidence type="ECO:0000313" key="7">
    <source>
        <dbReference type="EMBL" id="EGB06165.1"/>
    </source>
</evidence>
<dbReference type="eggNOG" id="KOG1944">
    <property type="taxonomic scope" value="Eukaryota"/>
</dbReference>
<organism evidence="8">
    <name type="scientific">Aureococcus anophagefferens</name>
    <name type="common">Harmful bloom alga</name>
    <dbReference type="NCBI Taxonomy" id="44056"/>
    <lineage>
        <taxon>Eukaryota</taxon>
        <taxon>Sar</taxon>
        <taxon>Stramenopiles</taxon>
        <taxon>Ochrophyta</taxon>
        <taxon>Pelagophyceae</taxon>
        <taxon>Pelagomonadales</taxon>
        <taxon>Pelagomonadaceae</taxon>
        <taxon>Aureococcus</taxon>
    </lineage>
</organism>
<evidence type="ECO:0000256" key="1">
    <source>
        <dbReference type="ARBA" id="ARBA00004141"/>
    </source>
</evidence>
<gene>
    <name evidence="7" type="ORF">AURANDRAFT_29752</name>
</gene>
<comment type="similarity">
    <text evidence="2 6">Belongs to the peroxisomal membrane protein PXMP2/4 family.</text>
</comment>
<proteinExistence type="inferred from homology"/>
<evidence type="ECO:0000256" key="3">
    <source>
        <dbReference type="ARBA" id="ARBA00022692"/>
    </source>
</evidence>
<dbReference type="Proteomes" id="UP000002729">
    <property type="component" value="Unassembled WGS sequence"/>
</dbReference>
<dbReference type="OMA" id="NCYLSMI"/>
<dbReference type="KEGG" id="aaf:AURANDRAFT_29752"/>
<dbReference type="PANTHER" id="PTHR11266:SF17">
    <property type="entry name" value="PROTEIN MPV17"/>
    <property type="match status" value="1"/>
</dbReference>
<evidence type="ECO:0000256" key="5">
    <source>
        <dbReference type="ARBA" id="ARBA00023136"/>
    </source>
</evidence>
<dbReference type="RefSeq" id="XP_009039118.1">
    <property type="nucleotide sequence ID" value="XM_009040870.1"/>
</dbReference>